<comment type="caution">
    <text evidence="2">The sequence shown here is derived from an EMBL/GenBank/DDBJ whole genome shotgun (WGS) entry which is preliminary data.</text>
</comment>
<gene>
    <name evidence="2" type="ORF">BOVATA_036250</name>
</gene>
<evidence type="ECO:0000256" key="1">
    <source>
        <dbReference type="SAM" id="MobiDB-lite"/>
    </source>
</evidence>
<dbReference type="VEuPathDB" id="PiroplasmaDB:BOVATA_036250"/>
<sequence length="565" mass="62215">MRLSQNVQKMVDANKRIDAVHGGLKSVDKSLGEWKSKAGEVLQGAIGKAKDVYENLYPEKYGGTANGHVGIKIGTIEDNNNLIIKANTQLAGHVSSLQQWNSAAGSVIGKAEEKCDQILKRVDKQGTDAKIFENAQTLKDKAQTLLKAARDAKQAVEMRVGEALQAVVNMDGDLKKDLRTVREKIKTEIWSKITEAGVLTLDQNVRDDLGELREKIGELKNKVYPPGGIVQSELDKLRVAKSQLDRTTGPQGTIKTTFQGMTQLFTQRIKDPLERRVGVVYTTIETLGKTFEVKDKETVIAKVFNKIKGTVVDIKGAEGTWRSNKYQNDGKGLLGIVSGVKHYAEKFDNSGNGETEFDKIVKGWITQIVPNEPVKAKVYEYGKAQLNPDALTLLNGGRNSDLDNRIATQIKIKLKQDVVEDNLKTVKDACYTFAQEVGKHIKDETKIKGLAKEIAKNVESHLYHARKFIGNRQPDSSKPDPKLIEAVQLTLTALCSTAWKAGNEVDWFVGKGLLNLSANVHDALETAKTLEKQLERATEKSGQDGTAQAVDSRLEAVGRDVSTED</sequence>
<dbReference type="RefSeq" id="XP_028868375.1">
    <property type="nucleotide sequence ID" value="XM_029012542.1"/>
</dbReference>
<proteinExistence type="predicted"/>
<dbReference type="Proteomes" id="UP000236319">
    <property type="component" value="Unassembled WGS sequence"/>
</dbReference>
<dbReference type="OrthoDB" id="425925at2759"/>
<keyword evidence="3" id="KW-1185">Reference proteome</keyword>
<organism evidence="2 3">
    <name type="scientific">Babesia ovata</name>
    <dbReference type="NCBI Taxonomy" id="189622"/>
    <lineage>
        <taxon>Eukaryota</taxon>
        <taxon>Sar</taxon>
        <taxon>Alveolata</taxon>
        <taxon>Apicomplexa</taxon>
        <taxon>Aconoidasida</taxon>
        <taxon>Piroplasmida</taxon>
        <taxon>Babesiidae</taxon>
        <taxon>Babesia</taxon>
    </lineage>
</organism>
<dbReference type="AlphaFoldDB" id="A0A2H6KGK6"/>
<dbReference type="GeneID" id="39875902"/>
<dbReference type="EMBL" id="BDSA01000004">
    <property type="protein sequence ID" value="GBE62132.1"/>
    <property type="molecule type" value="Genomic_DNA"/>
</dbReference>
<feature type="region of interest" description="Disordered" evidence="1">
    <location>
        <begin position="537"/>
        <end position="565"/>
    </location>
</feature>
<reference evidence="2 3" key="1">
    <citation type="journal article" date="2017" name="BMC Genomics">
        <title>Whole-genome assembly of Babesia ovata and comparative genomics between closely related pathogens.</title>
        <authorList>
            <person name="Yamagishi J."/>
            <person name="Asada M."/>
            <person name="Hakimi H."/>
            <person name="Tanaka T.Q."/>
            <person name="Sugimoto C."/>
            <person name="Kawazu S."/>
        </authorList>
    </citation>
    <scope>NUCLEOTIDE SEQUENCE [LARGE SCALE GENOMIC DNA]</scope>
    <source>
        <strain evidence="2 3">Miyake</strain>
    </source>
</reference>
<evidence type="ECO:0000313" key="3">
    <source>
        <dbReference type="Proteomes" id="UP000236319"/>
    </source>
</evidence>
<protein>
    <submittedName>
        <fullName evidence="2">Extracellular matrix-binding ebh, putative</fullName>
    </submittedName>
</protein>
<accession>A0A2H6KGK6</accession>
<feature type="compositionally biased region" description="Basic and acidic residues" evidence="1">
    <location>
        <begin position="552"/>
        <end position="565"/>
    </location>
</feature>
<name>A0A2H6KGK6_9APIC</name>
<evidence type="ECO:0000313" key="2">
    <source>
        <dbReference type="EMBL" id="GBE62132.1"/>
    </source>
</evidence>